<keyword evidence="1" id="KW-0812">Transmembrane</keyword>
<feature type="transmembrane region" description="Helical" evidence="1">
    <location>
        <begin position="20"/>
        <end position="40"/>
    </location>
</feature>
<evidence type="ECO:0008006" key="4">
    <source>
        <dbReference type="Google" id="ProtNLM"/>
    </source>
</evidence>
<keyword evidence="1" id="KW-0472">Membrane</keyword>
<protein>
    <recommendedName>
        <fullName evidence="4">Transmembrane protein</fullName>
    </recommendedName>
</protein>
<keyword evidence="3" id="KW-1185">Reference proteome</keyword>
<dbReference type="RefSeq" id="WP_123224049.1">
    <property type="nucleotide sequence ID" value="NZ_RJSF01000043.1"/>
</dbReference>
<gene>
    <name evidence="2" type="ORF">EFL26_16760</name>
</gene>
<keyword evidence="1" id="KW-1133">Transmembrane helix</keyword>
<reference evidence="2 3" key="1">
    <citation type="submission" date="2018-11" db="EMBL/GenBank/DDBJ databases">
        <authorList>
            <person name="Li F."/>
        </authorList>
    </citation>
    <scope>NUCLEOTIDE SEQUENCE [LARGE SCALE GENOMIC DNA]</scope>
    <source>
        <strain evidence="2 3">Gsoil 818</strain>
    </source>
</reference>
<proteinExistence type="predicted"/>
<comment type="caution">
    <text evidence="2">The sequence shown here is derived from an EMBL/GenBank/DDBJ whole genome shotgun (WGS) entry which is preliminary data.</text>
</comment>
<evidence type="ECO:0000313" key="3">
    <source>
        <dbReference type="Proteomes" id="UP000279994"/>
    </source>
</evidence>
<sequence>MTITGHIHPPLIDHARNPVGVLSAVLGGIGLAALAWAWLLTTSIDPPQWVRAPGLLLLPVGVLGSLSSGVVGLLSRPRFWAAVGLALGLSTLVGLLVVQVRYG</sequence>
<organism evidence="2 3">
    <name type="scientific">Nocardioides pocheonensis</name>
    <dbReference type="NCBI Taxonomy" id="661485"/>
    <lineage>
        <taxon>Bacteria</taxon>
        <taxon>Bacillati</taxon>
        <taxon>Actinomycetota</taxon>
        <taxon>Actinomycetes</taxon>
        <taxon>Propionibacteriales</taxon>
        <taxon>Nocardioidaceae</taxon>
        <taxon>Nocardioides</taxon>
    </lineage>
</organism>
<dbReference type="Proteomes" id="UP000279994">
    <property type="component" value="Unassembled WGS sequence"/>
</dbReference>
<feature type="transmembrane region" description="Helical" evidence="1">
    <location>
        <begin position="52"/>
        <end position="73"/>
    </location>
</feature>
<accession>A0A3N0GKS7</accession>
<dbReference type="AlphaFoldDB" id="A0A3N0GKS7"/>
<evidence type="ECO:0000256" key="1">
    <source>
        <dbReference type="SAM" id="Phobius"/>
    </source>
</evidence>
<name>A0A3N0GKS7_9ACTN</name>
<feature type="transmembrane region" description="Helical" evidence="1">
    <location>
        <begin position="79"/>
        <end position="98"/>
    </location>
</feature>
<dbReference type="EMBL" id="RJSF01000043">
    <property type="protein sequence ID" value="RNM13075.1"/>
    <property type="molecule type" value="Genomic_DNA"/>
</dbReference>
<evidence type="ECO:0000313" key="2">
    <source>
        <dbReference type="EMBL" id="RNM13075.1"/>
    </source>
</evidence>